<dbReference type="InterPro" id="IPR036909">
    <property type="entry name" value="Cyt_c-like_dom_sf"/>
</dbReference>
<comment type="caution">
    <text evidence="2">The sequence shown here is derived from an EMBL/GenBank/DDBJ whole genome shotgun (WGS) entry which is preliminary data.</text>
</comment>
<accession>A0ABU8XXC3</accession>
<gene>
    <name evidence="2" type="ORF">U1T56_22155</name>
</gene>
<dbReference type="Proteomes" id="UP001375743">
    <property type="component" value="Unassembled WGS sequence"/>
</dbReference>
<dbReference type="EMBL" id="JBBLZC010000036">
    <property type="protein sequence ID" value="MEK0085867.1"/>
    <property type="molecule type" value="Genomic_DNA"/>
</dbReference>
<dbReference type="SUPFAM" id="SSF46626">
    <property type="entry name" value="Cytochrome c"/>
    <property type="match status" value="1"/>
</dbReference>
<evidence type="ECO:0000256" key="1">
    <source>
        <dbReference type="SAM" id="SignalP"/>
    </source>
</evidence>
<keyword evidence="1" id="KW-0732">Signal</keyword>
<dbReference type="Gene3D" id="1.10.760.10">
    <property type="entry name" value="Cytochrome c-like domain"/>
    <property type="match status" value="2"/>
</dbReference>
<sequence length="169" mass="18006">MIARSRLAAVLATALLAASSPAWAGDDPAASQVQHYSGVKADYAFRCKGCHGFDGEGTPGHVPRLRGFVGLYTWLPEGRDYLLRVPGAARSRLDDARLAAVLNWVLATYGAGQVAPGFAPFTAEEVGVARRRPLLNQKEVRARLIAEMRAKGLIGEGEDGLGVSPEHRG</sequence>
<name>A0ABU8XXC3_9PROT</name>
<reference evidence="2 3" key="1">
    <citation type="submission" date="2024-01" db="EMBL/GenBank/DDBJ databases">
        <title>Multi-omics insights into the function and evolution of sodium benzoate biodegradation pathways in Benzoatithermus flavus gen. nov., sp. nov. from hot spring.</title>
        <authorList>
            <person name="Hu C.-J."/>
            <person name="Li W.-J."/>
        </authorList>
    </citation>
    <scope>NUCLEOTIDE SEQUENCE [LARGE SCALE GENOMIC DNA]</scope>
    <source>
        <strain evidence="2 3">SYSU G07066</strain>
    </source>
</reference>
<proteinExistence type="predicted"/>
<feature type="chain" id="PRO_5046238036" evidence="1">
    <location>
        <begin position="25"/>
        <end position="169"/>
    </location>
</feature>
<organism evidence="2 3">
    <name type="scientific">Benzoatithermus flavus</name>
    <dbReference type="NCBI Taxonomy" id="3108223"/>
    <lineage>
        <taxon>Bacteria</taxon>
        <taxon>Pseudomonadati</taxon>
        <taxon>Pseudomonadota</taxon>
        <taxon>Alphaproteobacteria</taxon>
        <taxon>Geminicoccales</taxon>
        <taxon>Geminicoccaceae</taxon>
        <taxon>Benzoatithermus</taxon>
    </lineage>
</organism>
<feature type="signal peptide" evidence="1">
    <location>
        <begin position="1"/>
        <end position="24"/>
    </location>
</feature>
<evidence type="ECO:0000313" key="2">
    <source>
        <dbReference type="EMBL" id="MEK0085867.1"/>
    </source>
</evidence>
<keyword evidence="3" id="KW-1185">Reference proteome</keyword>
<protein>
    <submittedName>
        <fullName evidence="2">Cytochrome c</fullName>
    </submittedName>
</protein>
<dbReference type="RefSeq" id="WP_418161716.1">
    <property type="nucleotide sequence ID" value="NZ_JBBLZC010000036.1"/>
</dbReference>
<evidence type="ECO:0000313" key="3">
    <source>
        <dbReference type="Proteomes" id="UP001375743"/>
    </source>
</evidence>